<evidence type="ECO:0000313" key="1">
    <source>
        <dbReference type="EMBL" id="KAJ1362425.1"/>
    </source>
</evidence>
<protein>
    <submittedName>
        <fullName evidence="1">Uncharacterized protein</fullName>
    </submittedName>
</protein>
<dbReference type="EMBL" id="JAHQIW010004446">
    <property type="protein sequence ID" value="KAJ1362425.1"/>
    <property type="molecule type" value="Genomic_DNA"/>
</dbReference>
<evidence type="ECO:0000313" key="2">
    <source>
        <dbReference type="Proteomes" id="UP001196413"/>
    </source>
</evidence>
<gene>
    <name evidence="1" type="ORF">KIN20_021964</name>
</gene>
<sequence length="53" mass="6195">MMWNVLERMSVLLKSTKAVQMMKLNEVGNDHTPRMLEETQYIKIMLGNVKISN</sequence>
<organism evidence="1 2">
    <name type="scientific">Parelaphostrongylus tenuis</name>
    <name type="common">Meningeal worm</name>
    <dbReference type="NCBI Taxonomy" id="148309"/>
    <lineage>
        <taxon>Eukaryota</taxon>
        <taxon>Metazoa</taxon>
        <taxon>Ecdysozoa</taxon>
        <taxon>Nematoda</taxon>
        <taxon>Chromadorea</taxon>
        <taxon>Rhabditida</taxon>
        <taxon>Rhabditina</taxon>
        <taxon>Rhabditomorpha</taxon>
        <taxon>Strongyloidea</taxon>
        <taxon>Metastrongylidae</taxon>
        <taxon>Parelaphostrongylus</taxon>
    </lineage>
</organism>
<comment type="caution">
    <text evidence="1">The sequence shown here is derived from an EMBL/GenBank/DDBJ whole genome shotgun (WGS) entry which is preliminary data.</text>
</comment>
<name>A0AAD5QUI5_PARTN</name>
<keyword evidence="2" id="KW-1185">Reference proteome</keyword>
<reference evidence="1" key="1">
    <citation type="submission" date="2021-06" db="EMBL/GenBank/DDBJ databases">
        <title>Parelaphostrongylus tenuis whole genome reference sequence.</title>
        <authorList>
            <person name="Garwood T.J."/>
            <person name="Larsen P.A."/>
            <person name="Fountain-Jones N.M."/>
            <person name="Garbe J.R."/>
            <person name="Macchietto M.G."/>
            <person name="Kania S.A."/>
            <person name="Gerhold R.W."/>
            <person name="Richards J.E."/>
            <person name="Wolf T.M."/>
        </authorList>
    </citation>
    <scope>NUCLEOTIDE SEQUENCE</scope>
    <source>
        <strain evidence="1">MNPRO001-30</strain>
        <tissue evidence="1">Meninges</tissue>
    </source>
</reference>
<accession>A0AAD5QUI5</accession>
<dbReference type="Proteomes" id="UP001196413">
    <property type="component" value="Unassembled WGS sequence"/>
</dbReference>
<dbReference type="AlphaFoldDB" id="A0AAD5QUI5"/>
<proteinExistence type="predicted"/>